<evidence type="ECO:0000313" key="7">
    <source>
        <dbReference type="EMBL" id="SUZ67075.1"/>
    </source>
</evidence>
<dbReference type="GO" id="GO:0051536">
    <property type="term" value="F:iron-sulfur cluster binding"/>
    <property type="evidence" value="ECO:0007669"/>
    <property type="project" value="UniProtKB-KW"/>
</dbReference>
<evidence type="ECO:0000256" key="4">
    <source>
        <dbReference type="ARBA" id="ARBA00023239"/>
    </source>
</evidence>
<dbReference type="GO" id="GO:0170034">
    <property type="term" value="P:L-amino acid biosynthetic process"/>
    <property type="evidence" value="ECO:0007669"/>
    <property type="project" value="UniProtKB-ARBA"/>
</dbReference>
<feature type="domain" description="Aconitase A/isopropylmalate dehydratase small subunit swivel" evidence="6">
    <location>
        <begin position="101"/>
        <end position="157"/>
    </location>
</feature>
<keyword evidence="2" id="KW-0408">Iron</keyword>
<evidence type="ECO:0000259" key="6">
    <source>
        <dbReference type="Pfam" id="PF00694"/>
    </source>
</evidence>
<evidence type="ECO:0008006" key="8">
    <source>
        <dbReference type="Google" id="ProtNLM"/>
    </source>
</evidence>
<keyword evidence="1" id="KW-0479">Metal-binding</keyword>
<accession>A0A381PJ81</accession>
<evidence type="ECO:0000256" key="3">
    <source>
        <dbReference type="ARBA" id="ARBA00023014"/>
    </source>
</evidence>
<dbReference type="Pfam" id="PF00330">
    <property type="entry name" value="Aconitase"/>
    <property type="match status" value="1"/>
</dbReference>
<dbReference type="Pfam" id="PF00694">
    <property type="entry name" value="Aconitase_C"/>
    <property type="match status" value="1"/>
</dbReference>
<gene>
    <name evidence="7" type="ORF">METZ01_LOCUS19929</name>
</gene>
<sequence>MIEDLLNRHIEKRPTTLKFEGRILYLLDDAELVRGQLYEGIDIQHPHDYISLLRDQISTDEITPAYICFFYDETLGDFPYLGLRTTNQATNETEYPVERNAVRNGGFVCSVAGKRRGKGSSREASPYAELHAGIKVVVAESIERIYDENCQNLGLLTSTDFGVIDRIMAGEEIPLTEFTKGKDDITRQIIEYGGLFEFNVARLQGSVTIPLAACAQEQAVSTRPMTVAEKIFASHLVTDAGKGEVGVPWVEPGDSGFFLTDIRFSHEYVTPMASIFFENKVGTDAKVLDPASMLFFRDHLTFLSQVMSQERIEDGLLDVANELEVKQREFSEKQGVKLYGEQMGHRLGSQAICHSKILEEYAEPGMLIVGTDSHTPHAGAIGSLAFGIGTTAIFNSWLTKDVRMSVPPSFKVEIRGTPAPNVTAKDYMLEILRHPYIRDGHAIGQIIEYAGPAVEELSIDERATMTNMAAEVGAFTGIIAADEKSVQFMVNERGMDHVHAQRLTQGMQSDPAAEYVTTIEIDASTIRPMAALPNDPGNGVYIDELGEEPIRIDIAYAGSCTAGKKEDMDMYARVLGEADSQGLKIHPDVKAYIQCGSTEVRKYCDEKGYMTLFNHMGAAFVEPGCGACIAAGPGVTNSPDEVSMSSQNRNFPGRSGPGNLYLGSPYSVAASAVVGYVTSWTPGQEFKQISARKLSTV</sequence>
<dbReference type="Gene3D" id="3.20.19.10">
    <property type="entry name" value="Aconitase, domain 4"/>
    <property type="match status" value="1"/>
</dbReference>
<dbReference type="InterPro" id="IPR050067">
    <property type="entry name" value="IPM_dehydratase_rel_enz"/>
</dbReference>
<dbReference type="InterPro" id="IPR000573">
    <property type="entry name" value="AconitaseA/IPMdHydase_ssu_swvl"/>
</dbReference>
<dbReference type="PANTHER" id="PTHR43822:SF2">
    <property type="entry name" value="HOMOACONITASE, MITOCHONDRIAL"/>
    <property type="match status" value="1"/>
</dbReference>
<dbReference type="SUPFAM" id="SSF52016">
    <property type="entry name" value="LeuD/IlvD-like"/>
    <property type="match status" value="1"/>
</dbReference>
<dbReference type="GO" id="GO:0016829">
    <property type="term" value="F:lyase activity"/>
    <property type="evidence" value="ECO:0007669"/>
    <property type="project" value="UniProtKB-KW"/>
</dbReference>
<protein>
    <recommendedName>
        <fullName evidence="8">Aconitate hydratase</fullName>
    </recommendedName>
</protein>
<reference evidence="7" key="1">
    <citation type="submission" date="2018-05" db="EMBL/GenBank/DDBJ databases">
        <authorList>
            <person name="Lanie J.A."/>
            <person name="Ng W.-L."/>
            <person name="Kazmierczak K.M."/>
            <person name="Andrzejewski T.M."/>
            <person name="Davidsen T.M."/>
            <person name="Wayne K.J."/>
            <person name="Tettelin H."/>
            <person name="Glass J.I."/>
            <person name="Rusch D."/>
            <person name="Podicherti R."/>
            <person name="Tsui H.-C.T."/>
            <person name="Winkler M.E."/>
        </authorList>
    </citation>
    <scope>NUCLEOTIDE SEQUENCE</scope>
</reference>
<dbReference type="SUPFAM" id="SSF53732">
    <property type="entry name" value="Aconitase iron-sulfur domain"/>
    <property type="match status" value="1"/>
</dbReference>
<dbReference type="Gene3D" id="3.30.499.10">
    <property type="entry name" value="Aconitase, domain 3"/>
    <property type="match status" value="2"/>
</dbReference>
<name>A0A381PJ81_9ZZZZ</name>
<evidence type="ECO:0000256" key="1">
    <source>
        <dbReference type="ARBA" id="ARBA00022723"/>
    </source>
</evidence>
<keyword evidence="3" id="KW-0411">Iron-sulfur</keyword>
<proteinExistence type="predicted"/>
<keyword evidence="4" id="KW-0456">Lyase</keyword>
<dbReference type="AlphaFoldDB" id="A0A381PJ81"/>
<evidence type="ECO:0000256" key="2">
    <source>
        <dbReference type="ARBA" id="ARBA00023004"/>
    </source>
</evidence>
<dbReference type="GO" id="GO:0046872">
    <property type="term" value="F:metal ion binding"/>
    <property type="evidence" value="ECO:0007669"/>
    <property type="project" value="UniProtKB-KW"/>
</dbReference>
<dbReference type="EMBL" id="UINC01001002">
    <property type="protein sequence ID" value="SUZ67075.1"/>
    <property type="molecule type" value="Genomic_DNA"/>
</dbReference>
<evidence type="ECO:0000259" key="5">
    <source>
        <dbReference type="Pfam" id="PF00330"/>
    </source>
</evidence>
<feature type="domain" description="Aconitase/3-isopropylmalate dehydratase large subunit alpha/beta/alpha" evidence="5">
    <location>
        <begin position="230"/>
        <end position="675"/>
    </location>
</feature>
<dbReference type="InterPro" id="IPR001030">
    <property type="entry name" value="Acoase/IPM_deHydtase_lsu_aba"/>
</dbReference>
<dbReference type="PRINTS" id="PR00415">
    <property type="entry name" value="ACONITASE"/>
</dbReference>
<dbReference type="InterPro" id="IPR015931">
    <property type="entry name" value="Acnase/IPM_dHydase_lsu_aba_1/3"/>
</dbReference>
<dbReference type="InterPro" id="IPR015928">
    <property type="entry name" value="Aconitase/3IPM_dehydase_swvl"/>
</dbReference>
<dbReference type="PANTHER" id="PTHR43822">
    <property type="entry name" value="HOMOACONITASE, MITOCHONDRIAL-RELATED"/>
    <property type="match status" value="1"/>
</dbReference>
<organism evidence="7">
    <name type="scientific">marine metagenome</name>
    <dbReference type="NCBI Taxonomy" id="408172"/>
    <lineage>
        <taxon>unclassified sequences</taxon>
        <taxon>metagenomes</taxon>
        <taxon>ecological metagenomes</taxon>
    </lineage>
</organism>
<dbReference type="InterPro" id="IPR036008">
    <property type="entry name" value="Aconitase_4Fe-4S_dom"/>
</dbReference>
<dbReference type="GO" id="GO:0170038">
    <property type="term" value="P:proteinogenic amino acid biosynthetic process"/>
    <property type="evidence" value="ECO:0007669"/>
    <property type="project" value="UniProtKB-ARBA"/>
</dbReference>